<evidence type="ECO:0000256" key="2">
    <source>
        <dbReference type="SAM" id="Phobius"/>
    </source>
</evidence>
<feature type="domain" description="DUF6234" evidence="3">
    <location>
        <begin position="9"/>
        <end position="142"/>
    </location>
</feature>
<feature type="transmembrane region" description="Helical" evidence="2">
    <location>
        <begin position="61"/>
        <end position="82"/>
    </location>
</feature>
<keyword evidence="5" id="KW-1185">Reference proteome</keyword>
<evidence type="ECO:0000256" key="1">
    <source>
        <dbReference type="SAM" id="MobiDB-lite"/>
    </source>
</evidence>
<reference evidence="5" key="1">
    <citation type="submission" date="2016-10" db="EMBL/GenBank/DDBJ databases">
        <authorList>
            <person name="Varghese N."/>
            <person name="Submissions S."/>
        </authorList>
    </citation>
    <scope>NUCLEOTIDE SEQUENCE [LARGE SCALE GENOMIC DNA]</scope>
    <source>
        <strain evidence="5">CGMCC 4.3147</strain>
    </source>
</reference>
<dbReference type="STRING" id="380244.SAMN05216298_0023"/>
<dbReference type="AlphaFoldDB" id="A0A1G9MXX7"/>
<dbReference type="RefSeq" id="WP_091054351.1">
    <property type="nucleotide sequence ID" value="NZ_FNGF01000010.1"/>
</dbReference>
<dbReference type="OrthoDB" id="5194837at2"/>
<proteinExistence type="predicted"/>
<organism evidence="4 5">
    <name type="scientific">Glycomyces sambucus</name>
    <dbReference type="NCBI Taxonomy" id="380244"/>
    <lineage>
        <taxon>Bacteria</taxon>
        <taxon>Bacillati</taxon>
        <taxon>Actinomycetota</taxon>
        <taxon>Actinomycetes</taxon>
        <taxon>Glycomycetales</taxon>
        <taxon>Glycomycetaceae</taxon>
        <taxon>Glycomyces</taxon>
    </lineage>
</organism>
<keyword evidence="2" id="KW-0812">Transmembrane</keyword>
<dbReference type="EMBL" id="FNGF01000010">
    <property type="protein sequence ID" value="SDL78964.1"/>
    <property type="molecule type" value="Genomic_DNA"/>
</dbReference>
<feature type="transmembrane region" description="Helical" evidence="2">
    <location>
        <begin position="17"/>
        <end position="41"/>
    </location>
</feature>
<name>A0A1G9MXX7_9ACTN</name>
<sequence>MTPESSGPRADRRGGRVLALVLSTIGWIVLAFGLFAWAFLANFCLDAQTCEELRSDGVAEWPIAVGISLGALAVLAVLPFALRMPKTGAVYAAAVLAVLILLAQSGAARETARDLLRDDPPAGEYDPGPQPCLPRSGGDAECPGG</sequence>
<protein>
    <recommendedName>
        <fullName evidence="3">DUF6234 domain-containing protein</fullName>
    </recommendedName>
</protein>
<dbReference type="InterPro" id="IPR046201">
    <property type="entry name" value="DUF6234"/>
</dbReference>
<accession>A0A1G9MXX7</accession>
<feature type="transmembrane region" description="Helical" evidence="2">
    <location>
        <begin position="89"/>
        <end position="107"/>
    </location>
</feature>
<gene>
    <name evidence="4" type="ORF">SAMN05216298_0023</name>
</gene>
<keyword evidence="2" id="KW-1133">Transmembrane helix</keyword>
<dbReference type="Proteomes" id="UP000198662">
    <property type="component" value="Unassembled WGS sequence"/>
</dbReference>
<dbReference type="Pfam" id="PF19747">
    <property type="entry name" value="DUF6234"/>
    <property type="match status" value="1"/>
</dbReference>
<feature type="region of interest" description="Disordered" evidence="1">
    <location>
        <begin position="116"/>
        <end position="145"/>
    </location>
</feature>
<keyword evidence="2" id="KW-0472">Membrane</keyword>
<evidence type="ECO:0000259" key="3">
    <source>
        <dbReference type="Pfam" id="PF19747"/>
    </source>
</evidence>
<evidence type="ECO:0000313" key="5">
    <source>
        <dbReference type="Proteomes" id="UP000198662"/>
    </source>
</evidence>
<evidence type="ECO:0000313" key="4">
    <source>
        <dbReference type="EMBL" id="SDL78964.1"/>
    </source>
</evidence>